<dbReference type="PIRSF" id="PIRSF000705">
    <property type="entry name" value="DNK"/>
    <property type="match status" value="1"/>
</dbReference>
<dbReference type="FunFam" id="3.40.50.300:FF:000659">
    <property type="entry name" value="Deoxyguanosine kinase"/>
    <property type="match status" value="1"/>
</dbReference>
<dbReference type="PATRIC" id="fig|1134406.4.peg.1082"/>
<feature type="binding site" evidence="7">
    <location>
        <position position="33"/>
    </location>
    <ligand>
        <name>substrate</name>
    </ligand>
</feature>
<feature type="binding site" evidence="7">
    <location>
        <position position="45"/>
    </location>
    <ligand>
        <name>substrate</name>
    </ligand>
</feature>
<dbReference type="SUPFAM" id="SSF52540">
    <property type="entry name" value="P-loop containing nucleoside triphosphate hydrolases"/>
    <property type="match status" value="1"/>
</dbReference>
<dbReference type="InterPro" id="IPR050566">
    <property type="entry name" value="Deoxyribonucleoside_kinase"/>
</dbReference>
<protein>
    <submittedName>
        <fullName evidence="10">Deoxynucleoside kinase</fullName>
    </submittedName>
</protein>
<evidence type="ECO:0000256" key="4">
    <source>
        <dbReference type="ARBA" id="ARBA00022777"/>
    </source>
</evidence>
<dbReference type="OrthoDB" id="9776634at2"/>
<dbReference type="Gene3D" id="3.40.50.300">
    <property type="entry name" value="P-loop containing nucleotide triphosphate hydrolases"/>
    <property type="match status" value="1"/>
</dbReference>
<dbReference type="GO" id="GO:0005524">
    <property type="term" value="F:ATP binding"/>
    <property type="evidence" value="ECO:0007669"/>
    <property type="project" value="UniProtKB-KW"/>
</dbReference>
<evidence type="ECO:0000259" key="9">
    <source>
        <dbReference type="Pfam" id="PF01712"/>
    </source>
</evidence>
<keyword evidence="11" id="KW-1185">Reference proteome</keyword>
<evidence type="ECO:0000313" key="10">
    <source>
        <dbReference type="EMBL" id="KPL80567.1"/>
    </source>
</evidence>
<feature type="active site" description="Proton acceptor" evidence="6">
    <location>
        <position position="80"/>
    </location>
</feature>
<evidence type="ECO:0000256" key="8">
    <source>
        <dbReference type="PIRSR" id="PIRSR000705-3"/>
    </source>
</evidence>
<dbReference type="STRING" id="1134406.ADN00_01610"/>
<feature type="binding site" evidence="8">
    <location>
        <begin position="138"/>
        <end position="142"/>
    </location>
    <ligand>
        <name>ATP</name>
        <dbReference type="ChEBI" id="CHEBI:30616"/>
    </ligand>
</feature>
<dbReference type="GO" id="GO:0005737">
    <property type="term" value="C:cytoplasm"/>
    <property type="evidence" value="ECO:0007669"/>
    <property type="project" value="TreeGrafter"/>
</dbReference>
<evidence type="ECO:0000256" key="2">
    <source>
        <dbReference type="ARBA" id="ARBA00022679"/>
    </source>
</evidence>
<reference evidence="10 11" key="1">
    <citation type="submission" date="2015-07" db="EMBL/GenBank/DDBJ databases">
        <title>Genome sequence of Ornatilinea apprima DSM 23815.</title>
        <authorList>
            <person name="Hemp J."/>
            <person name="Ward L.M."/>
            <person name="Pace L.A."/>
            <person name="Fischer W.W."/>
        </authorList>
    </citation>
    <scope>NUCLEOTIDE SEQUENCE [LARGE SCALE GENOMIC DNA]</scope>
    <source>
        <strain evidence="10 11">P3M-1</strain>
    </source>
</reference>
<dbReference type="Proteomes" id="UP000050417">
    <property type="component" value="Unassembled WGS sequence"/>
</dbReference>
<dbReference type="RefSeq" id="WP_075061213.1">
    <property type="nucleotide sequence ID" value="NZ_LGCL01000004.1"/>
</dbReference>
<organism evidence="10 11">
    <name type="scientific">Ornatilinea apprima</name>
    <dbReference type="NCBI Taxonomy" id="1134406"/>
    <lineage>
        <taxon>Bacteria</taxon>
        <taxon>Bacillati</taxon>
        <taxon>Chloroflexota</taxon>
        <taxon>Anaerolineae</taxon>
        <taxon>Anaerolineales</taxon>
        <taxon>Anaerolineaceae</taxon>
        <taxon>Ornatilinea</taxon>
    </lineage>
</organism>
<dbReference type="InterPro" id="IPR027417">
    <property type="entry name" value="P-loop_NTPase"/>
</dbReference>
<evidence type="ECO:0000256" key="5">
    <source>
        <dbReference type="ARBA" id="ARBA00022840"/>
    </source>
</evidence>
<dbReference type="CDD" id="cd01673">
    <property type="entry name" value="dNK"/>
    <property type="match status" value="1"/>
</dbReference>
<feature type="binding site" evidence="7">
    <location>
        <position position="56"/>
    </location>
    <ligand>
        <name>substrate</name>
    </ligand>
</feature>
<name>A0A0P6XXE5_9CHLR</name>
<comment type="caution">
    <text evidence="10">The sequence shown here is derived from an EMBL/GenBank/DDBJ whole genome shotgun (WGS) entry which is preliminary data.</text>
</comment>
<comment type="similarity">
    <text evidence="1">Belongs to the DCK/DGK family.</text>
</comment>
<dbReference type="Pfam" id="PF01712">
    <property type="entry name" value="dNK"/>
    <property type="match status" value="1"/>
</dbReference>
<dbReference type="InterPro" id="IPR002624">
    <property type="entry name" value="DCK/DGK"/>
</dbReference>
<feature type="binding site" evidence="7">
    <location>
        <position position="147"/>
    </location>
    <ligand>
        <name>substrate</name>
    </ligand>
</feature>
<feature type="binding site" evidence="7">
    <location>
        <position position="81"/>
    </location>
    <ligand>
        <name>substrate</name>
    </ligand>
</feature>
<evidence type="ECO:0000256" key="7">
    <source>
        <dbReference type="PIRSR" id="PIRSR000705-2"/>
    </source>
</evidence>
<sequence length="220" mass="25951">MKKFIAIAGNIGVGKSTLARLLSQRLEWQPFYEPVTENPYLSDFYKDMRAWGFHSQIFFLSHRLQIHLDLVNYPGSVIQDRSIYEDAEIFAQNLFLQGHLSERDWKTYWTLYQSMTEFLPPPDLVIYLRASEKTLLERISHRNRDYEKKIQPEYLKELNQLYENWIHGFTLCPVLTVPADDLDYVAHSRHLDLILTKVQEKLIGKEVVVFNADEVKANKN</sequence>
<keyword evidence="4 10" id="KW-0418">Kinase</keyword>
<feature type="binding site" evidence="7">
    <location>
        <position position="86"/>
    </location>
    <ligand>
        <name>substrate</name>
    </ligand>
</feature>
<accession>A0A0P6XXE5</accession>
<keyword evidence="2" id="KW-0808">Transferase</keyword>
<feature type="binding site" evidence="8">
    <location>
        <begin position="9"/>
        <end position="17"/>
    </location>
    <ligand>
        <name>ATP</name>
        <dbReference type="ChEBI" id="CHEBI:30616"/>
    </ligand>
</feature>
<evidence type="ECO:0000313" key="11">
    <source>
        <dbReference type="Proteomes" id="UP000050417"/>
    </source>
</evidence>
<evidence type="ECO:0000256" key="1">
    <source>
        <dbReference type="ARBA" id="ARBA00007420"/>
    </source>
</evidence>
<dbReference type="PANTHER" id="PTHR10513:SF35">
    <property type="entry name" value="DEOXYADENOSINE KINASE"/>
    <property type="match status" value="1"/>
</dbReference>
<evidence type="ECO:0000256" key="6">
    <source>
        <dbReference type="PIRSR" id="PIRSR000705-1"/>
    </source>
</evidence>
<keyword evidence="5 8" id="KW-0067">ATP-binding</keyword>
<keyword evidence="3 8" id="KW-0547">Nucleotide-binding</keyword>
<gene>
    <name evidence="10" type="ORF">ADN00_01610</name>
</gene>
<dbReference type="InterPro" id="IPR031314">
    <property type="entry name" value="DNK_dom"/>
</dbReference>
<feature type="domain" description="Deoxynucleoside kinase" evidence="9">
    <location>
        <begin position="5"/>
        <end position="202"/>
    </location>
</feature>
<dbReference type="EMBL" id="LGCL01000004">
    <property type="protein sequence ID" value="KPL80567.1"/>
    <property type="molecule type" value="Genomic_DNA"/>
</dbReference>
<dbReference type="GO" id="GO:0019136">
    <property type="term" value="F:deoxynucleoside kinase activity"/>
    <property type="evidence" value="ECO:0007669"/>
    <property type="project" value="InterPro"/>
</dbReference>
<dbReference type="PANTHER" id="PTHR10513">
    <property type="entry name" value="DEOXYNUCLEOSIDE KINASE"/>
    <property type="match status" value="1"/>
</dbReference>
<evidence type="ECO:0000256" key="3">
    <source>
        <dbReference type="ARBA" id="ARBA00022741"/>
    </source>
</evidence>
<dbReference type="AlphaFoldDB" id="A0A0P6XXE5"/>
<proteinExistence type="inferred from homology"/>